<protein>
    <recommendedName>
        <fullName evidence="3">histidine kinase</fullName>
        <ecNumber evidence="3">2.7.13.3</ecNumber>
    </recommendedName>
</protein>
<evidence type="ECO:0000256" key="10">
    <source>
        <dbReference type="ARBA" id="ARBA00023012"/>
    </source>
</evidence>
<dbReference type="Gene3D" id="1.10.287.130">
    <property type="match status" value="1"/>
</dbReference>
<dbReference type="SUPFAM" id="SSF47384">
    <property type="entry name" value="Homodimeric domain of signal transducing histidine kinase"/>
    <property type="match status" value="1"/>
</dbReference>
<gene>
    <name evidence="16" type="ORF">ACFQPF_14800</name>
</gene>
<dbReference type="Gene3D" id="3.30.565.10">
    <property type="entry name" value="Histidine kinase-like ATPase, C-terminal domain"/>
    <property type="match status" value="1"/>
</dbReference>
<dbReference type="InterPro" id="IPR005467">
    <property type="entry name" value="His_kinase_dom"/>
</dbReference>
<feature type="coiled-coil region" evidence="12">
    <location>
        <begin position="110"/>
        <end position="140"/>
    </location>
</feature>
<feature type="transmembrane region" description="Helical" evidence="13">
    <location>
        <begin position="7"/>
        <end position="26"/>
    </location>
</feature>
<dbReference type="SUPFAM" id="SSF158472">
    <property type="entry name" value="HAMP domain-like"/>
    <property type="match status" value="1"/>
</dbReference>
<dbReference type="Gene3D" id="6.10.340.10">
    <property type="match status" value="1"/>
</dbReference>
<dbReference type="SUPFAM" id="SSF55874">
    <property type="entry name" value="ATPase domain of HSP90 chaperone/DNA topoisomerase II/histidine kinase"/>
    <property type="match status" value="1"/>
</dbReference>
<name>A0ABW2NVA8_9BACL</name>
<keyword evidence="8 16" id="KW-0418">Kinase</keyword>
<comment type="subcellular location">
    <subcellularLocation>
        <location evidence="2">Cell membrane</location>
        <topology evidence="2">Multi-pass membrane protein</topology>
    </subcellularLocation>
</comment>
<keyword evidence="4" id="KW-1003">Cell membrane</keyword>
<keyword evidence="10" id="KW-0902">Two-component regulatory system</keyword>
<dbReference type="Proteomes" id="UP001596549">
    <property type="component" value="Unassembled WGS sequence"/>
</dbReference>
<dbReference type="InterPro" id="IPR003594">
    <property type="entry name" value="HATPase_dom"/>
</dbReference>
<evidence type="ECO:0000313" key="16">
    <source>
        <dbReference type="EMBL" id="MFC7372923.1"/>
    </source>
</evidence>
<dbReference type="PRINTS" id="PR00344">
    <property type="entry name" value="BCTRLSENSOR"/>
</dbReference>
<keyword evidence="13" id="KW-0812">Transmembrane</keyword>
<dbReference type="Pfam" id="PF00672">
    <property type="entry name" value="HAMP"/>
    <property type="match status" value="1"/>
</dbReference>
<reference evidence="17" key="1">
    <citation type="journal article" date="2019" name="Int. J. Syst. Evol. Microbiol.">
        <title>The Global Catalogue of Microorganisms (GCM) 10K type strain sequencing project: providing services to taxonomists for standard genome sequencing and annotation.</title>
        <authorList>
            <consortium name="The Broad Institute Genomics Platform"/>
            <consortium name="The Broad Institute Genome Sequencing Center for Infectious Disease"/>
            <person name="Wu L."/>
            <person name="Ma J."/>
        </authorList>
    </citation>
    <scope>NUCLEOTIDE SEQUENCE [LARGE SCALE GENOMIC DNA]</scope>
    <source>
        <strain evidence="17">NBRC 106396</strain>
    </source>
</reference>
<dbReference type="EMBL" id="JBHTCP010000048">
    <property type="protein sequence ID" value="MFC7372923.1"/>
    <property type="molecule type" value="Genomic_DNA"/>
</dbReference>
<evidence type="ECO:0000256" key="9">
    <source>
        <dbReference type="ARBA" id="ARBA00022840"/>
    </source>
</evidence>
<accession>A0ABW2NVA8</accession>
<dbReference type="SMART" id="SM00388">
    <property type="entry name" value="HisKA"/>
    <property type="match status" value="1"/>
</dbReference>
<evidence type="ECO:0000259" key="14">
    <source>
        <dbReference type="PROSITE" id="PS50109"/>
    </source>
</evidence>
<feature type="domain" description="Histidine kinase" evidence="14">
    <location>
        <begin position="140"/>
        <end position="352"/>
    </location>
</feature>
<dbReference type="PROSITE" id="PS50109">
    <property type="entry name" value="HIS_KIN"/>
    <property type="match status" value="1"/>
</dbReference>
<comment type="catalytic activity">
    <reaction evidence="1">
        <text>ATP + protein L-histidine = ADP + protein N-phospho-L-histidine.</text>
        <dbReference type="EC" id="2.7.13.3"/>
    </reaction>
</comment>
<dbReference type="CDD" id="cd16922">
    <property type="entry name" value="HATPase_EvgS-ArcB-TorS-like"/>
    <property type="match status" value="1"/>
</dbReference>
<evidence type="ECO:0000256" key="8">
    <source>
        <dbReference type="ARBA" id="ARBA00022777"/>
    </source>
</evidence>
<keyword evidence="17" id="KW-1185">Reference proteome</keyword>
<keyword evidence="13" id="KW-1133">Transmembrane helix</keyword>
<feature type="domain" description="HAMP" evidence="15">
    <location>
        <begin position="80"/>
        <end position="132"/>
    </location>
</feature>
<keyword evidence="7" id="KW-0547">Nucleotide-binding</keyword>
<dbReference type="InterPro" id="IPR036890">
    <property type="entry name" value="HATPase_C_sf"/>
</dbReference>
<keyword evidence="9" id="KW-0067">ATP-binding</keyword>
<dbReference type="CDD" id="cd06225">
    <property type="entry name" value="HAMP"/>
    <property type="match status" value="1"/>
</dbReference>
<dbReference type="SMART" id="SM00304">
    <property type="entry name" value="HAMP"/>
    <property type="match status" value="2"/>
</dbReference>
<evidence type="ECO:0000256" key="3">
    <source>
        <dbReference type="ARBA" id="ARBA00012438"/>
    </source>
</evidence>
<evidence type="ECO:0000313" key="17">
    <source>
        <dbReference type="Proteomes" id="UP001596549"/>
    </source>
</evidence>
<dbReference type="EC" id="2.7.13.3" evidence="3"/>
<evidence type="ECO:0000259" key="15">
    <source>
        <dbReference type="PROSITE" id="PS50885"/>
    </source>
</evidence>
<dbReference type="CDD" id="cd00082">
    <property type="entry name" value="HisKA"/>
    <property type="match status" value="1"/>
</dbReference>
<dbReference type="Pfam" id="PF00512">
    <property type="entry name" value="HisKA"/>
    <property type="match status" value="1"/>
</dbReference>
<evidence type="ECO:0000256" key="5">
    <source>
        <dbReference type="ARBA" id="ARBA00022553"/>
    </source>
</evidence>
<dbReference type="PANTHER" id="PTHR45453">
    <property type="entry name" value="PHOSPHATE REGULON SENSOR PROTEIN PHOR"/>
    <property type="match status" value="1"/>
</dbReference>
<evidence type="ECO:0000256" key="4">
    <source>
        <dbReference type="ARBA" id="ARBA00022475"/>
    </source>
</evidence>
<dbReference type="InterPro" id="IPR003660">
    <property type="entry name" value="HAMP_dom"/>
</dbReference>
<keyword evidence="6" id="KW-0808">Transferase</keyword>
<dbReference type="SMART" id="SM00387">
    <property type="entry name" value="HATPase_c"/>
    <property type="match status" value="1"/>
</dbReference>
<dbReference type="PANTHER" id="PTHR45453:SF1">
    <property type="entry name" value="PHOSPHATE REGULON SENSOR PROTEIN PHOR"/>
    <property type="match status" value="1"/>
</dbReference>
<keyword evidence="12" id="KW-0175">Coiled coil</keyword>
<evidence type="ECO:0000256" key="12">
    <source>
        <dbReference type="SAM" id="Coils"/>
    </source>
</evidence>
<evidence type="ECO:0000256" key="1">
    <source>
        <dbReference type="ARBA" id="ARBA00000085"/>
    </source>
</evidence>
<dbReference type="InterPro" id="IPR004358">
    <property type="entry name" value="Sig_transdc_His_kin-like_C"/>
</dbReference>
<sequence>MFRRLAVSFGTAASIILVIASLVIMYEVHHHLMMFQEDVKSFGDTGALLHHFEQALLSSIIWTAAGSLVLVALISYFVAKKLSLPLVQMRRAAEKMAGGELAVRVETIGNDELNDLGQSLNELASQLQQQEEARKTLTADVAHELRTPLSTVKSHLEAIEDGVFELSVKRVSGLKEEIDRLIDIVEDLEQLTRMESPEFELNKEKVDIGYLLEKSAQSLHASFIRKNIEFSLESNVTQDVLADAKRVSQIIVNLLNNALKYTPPGGSVTAKAFDEVGSVVLMIKDSGIGIAQEDQEKIFDRFYRTEKSRNRKYGGSGIGLTIVKKLVDAHSGDIWIESEPGLGTTFYVRFYH</sequence>
<evidence type="ECO:0000256" key="11">
    <source>
        <dbReference type="ARBA" id="ARBA00023136"/>
    </source>
</evidence>
<evidence type="ECO:0000256" key="7">
    <source>
        <dbReference type="ARBA" id="ARBA00022741"/>
    </source>
</evidence>
<organism evidence="16 17">
    <name type="scientific">Fictibacillus iocasae</name>
    <dbReference type="NCBI Taxonomy" id="2715437"/>
    <lineage>
        <taxon>Bacteria</taxon>
        <taxon>Bacillati</taxon>
        <taxon>Bacillota</taxon>
        <taxon>Bacilli</taxon>
        <taxon>Bacillales</taxon>
        <taxon>Fictibacillaceae</taxon>
        <taxon>Fictibacillus</taxon>
    </lineage>
</organism>
<proteinExistence type="predicted"/>
<feature type="transmembrane region" description="Helical" evidence="13">
    <location>
        <begin position="59"/>
        <end position="79"/>
    </location>
</feature>
<evidence type="ECO:0000256" key="13">
    <source>
        <dbReference type="SAM" id="Phobius"/>
    </source>
</evidence>
<dbReference type="Pfam" id="PF02518">
    <property type="entry name" value="HATPase_c"/>
    <property type="match status" value="1"/>
</dbReference>
<dbReference type="InterPro" id="IPR003661">
    <property type="entry name" value="HisK_dim/P_dom"/>
</dbReference>
<dbReference type="InterPro" id="IPR050351">
    <property type="entry name" value="BphY/WalK/GraS-like"/>
</dbReference>
<dbReference type="RefSeq" id="WP_379750487.1">
    <property type="nucleotide sequence ID" value="NZ_JBHTCP010000048.1"/>
</dbReference>
<dbReference type="PROSITE" id="PS50885">
    <property type="entry name" value="HAMP"/>
    <property type="match status" value="1"/>
</dbReference>
<evidence type="ECO:0000256" key="2">
    <source>
        <dbReference type="ARBA" id="ARBA00004651"/>
    </source>
</evidence>
<evidence type="ECO:0000256" key="6">
    <source>
        <dbReference type="ARBA" id="ARBA00022679"/>
    </source>
</evidence>
<keyword evidence="11 13" id="KW-0472">Membrane</keyword>
<keyword evidence="5" id="KW-0597">Phosphoprotein</keyword>
<dbReference type="InterPro" id="IPR036097">
    <property type="entry name" value="HisK_dim/P_sf"/>
</dbReference>
<dbReference type="GO" id="GO:0016301">
    <property type="term" value="F:kinase activity"/>
    <property type="evidence" value="ECO:0007669"/>
    <property type="project" value="UniProtKB-KW"/>
</dbReference>
<comment type="caution">
    <text evidence="16">The sequence shown here is derived from an EMBL/GenBank/DDBJ whole genome shotgun (WGS) entry which is preliminary data.</text>
</comment>